<proteinExistence type="predicted"/>
<comment type="caution">
    <text evidence="1">The sequence shown here is derived from an EMBL/GenBank/DDBJ whole genome shotgun (WGS) entry which is preliminary data.</text>
</comment>
<dbReference type="EMBL" id="JANBPG010001227">
    <property type="protein sequence ID" value="KAJ1891067.1"/>
    <property type="molecule type" value="Genomic_DNA"/>
</dbReference>
<protein>
    <submittedName>
        <fullName evidence="1">Uncharacterized protein</fullName>
    </submittedName>
</protein>
<sequence>MKDPAHISTPVCSPSFPGDISFPQAHTLYAHVGSLGYMMNYTGIEAGCSIHNVFNFLRAIRQMVPVAQEISPITSSCVRYIVDEELRRLVNLVVSKLFGGSRQIGFVENGSASFSNFINYKGFSDITHISFGSASLRKLKVSDLNKANAELLLYDSQREPMVYPHLESIVYRGMYTDIRGTPAAAEPVRCSAGPIVHFPKLKLLDFDSGYPFGDDVIFRGNSDTLEKLSIGIDSEFMDITTRYRIFADTAKFARLQFIGEKFDTITHARTLTSLSDVDAFLPQIMAAASISSSIVRFEFRDKLPGSTFMSAARTYSMFSTIQLIHIADCTLNFADIVTVLQRAPRLRSLNCKLSNDAPAIDGKSDAGLANYIYASNGVFGKYFQNLGVHVDAGFRKENVGEIVALLAIACPRFTRCRVGRIYRDELNSEVNKVLETDPYYRYAGLIPWFVSG</sequence>
<gene>
    <name evidence="1" type="ORF">LPJ66_007133</name>
</gene>
<organism evidence="1 2">
    <name type="scientific">Kickxella alabastrina</name>
    <dbReference type="NCBI Taxonomy" id="61397"/>
    <lineage>
        <taxon>Eukaryota</taxon>
        <taxon>Fungi</taxon>
        <taxon>Fungi incertae sedis</taxon>
        <taxon>Zoopagomycota</taxon>
        <taxon>Kickxellomycotina</taxon>
        <taxon>Kickxellomycetes</taxon>
        <taxon>Kickxellales</taxon>
        <taxon>Kickxellaceae</taxon>
        <taxon>Kickxella</taxon>
    </lineage>
</organism>
<evidence type="ECO:0000313" key="2">
    <source>
        <dbReference type="Proteomes" id="UP001150581"/>
    </source>
</evidence>
<name>A0ACC1IAG9_9FUNG</name>
<keyword evidence="2" id="KW-1185">Reference proteome</keyword>
<dbReference type="Proteomes" id="UP001150581">
    <property type="component" value="Unassembled WGS sequence"/>
</dbReference>
<reference evidence="1" key="1">
    <citation type="submission" date="2022-07" db="EMBL/GenBank/DDBJ databases">
        <title>Phylogenomic reconstructions and comparative analyses of Kickxellomycotina fungi.</title>
        <authorList>
            <person name="Reynolds N.K."/>
            <person name="Stajich J.E."/>
            <person name="Barry K."/>
            <person name="Grigoriev I.V."/>
            <person name="Crous P."/>
            <person name="Smith M.E."/>
        </authorList>
    </citation>
    <scope>NUCLEOTIDE SEQUENCE</scope>
    <source>
        <strain evidence="1">Benny 63K</strain>
    </source>
</reference>
<accession>A0ACC1IAG9</accession>
<evidence type="ECO:0000313" key="1">
    <source>
        <dbReference type="EMBL" id="KAJ1891067.1"/>
    </source>
</evidence>